<dbReference type="Proteomes" id="UP000434172">
    <property type="component" value="Unassembled WGS sequence"/>
</dbReference>
<dbReference type="EMBL" id="WOWK01000132">
    <property type="protein sequence ID" value="KAF0317361.1"/>
    <property type="molecule type" value="Genomic_DNA"/>
</dbReference>
<proteinExistence type="predicted"/>
<dbReference type="InterPro" id="IPR056672">
    <property type="entry name" value="DUF7770"/>
</dbReference>
<evidence type="ECO:0000259" key="2">
    <source>
        <dbReference type="Pfam" id="PF24968"/>
    </source>
</evidence>
<accession>A0A8H3W1D3</accession>
<feature type="region of interest" description="Disordered" evidence="1">
    <location>
        <begin position="1"/>
        <end position="37"/>
    </location>
</feature>
<keyword evidence="4" id="KW-1185">Reference proteome</keyword>
<sequence length="225" mass="25366">MAATNQSTSVEQDSTVDAPEIPSVASESSSTQQSWAFQPPKFEPVQFIPKKDREQILSLSVLEASAVAHEPLAKGGNHWTFYLTITPNTLEADAWRLMQLDCTPSGTPAGDGRDGSKANIVLSLLEDRQYSRAQCKCRLTTRQPLKVSDFVDTIIEHGREKYDFNNMGLGCKKWVADQMDLFLKVGIITDQDEVKHARSEMMFQWEKFEHIDDHSSWVSTGSYYQ</sequence>
<evidence type="ECO:0000313" key="4">
    <source>
        <dbReference type="Proteomes" id="UP000434172"/>
    </source>
</evidence>
<organism evidence="3 4">
    <name type="scientific">Colletotrichum asianum</name>
    <dbReference type="NCBI Taxonomy" id="702518"/>
    <lineage>
        <taxon>Eukaryota</taxon>
        <taxon>Fungi</taxon>
        <taxon>Dikarya</taxon>
        <taxon>Ascomycota</taxon>
        <taxon>Pezizomycotina</taxon>
        <taxon>Sordariomycetes</taxon>
        <taxon>Hypocreomycetidae</taxon>
        <taxon>Glomerellales</taxon>
        <taxon>Glomerellaceae</taxon>
        <taxon>Colletotrichum</taxon>
        <taxon>Colletotrichum gloeosporioides species complex</taxon>
    </lineage>
</organism>
<dbReference type="OrthoDB" id="3527137at2759"/>
<protein>
    <recommendedName>
        <fullName evidence="2">DUF7770 domain-containing protein</fullName>
    </recommendedName>
</protein>
<reference evidence="3 4" key="1">
    <citation type="submission" date="2019-12" db="EMBL/GenBank/DDBJ databases">
        <title>A genome sequence resource for the geographically widespread anthracnose pathogen Colletotrichum asianum.</title>
        <authorList>
            <person name="Meng Y."/>
        </authorList>
    </citation>
    <scope>NUCLEOTIDE SEQUENCE [LARGE SCALE GENOMIC DNA]</scope>
    <source>
        <strain evidence="3 4">ICMP 18580</strain>
    </source>
</reference>
<dbReference type="Pfam" id="PF24968">
    <property type="entry name" value="DUF7770"/>
    <property type="match status" value="1"/>
</dbReference>
<feature type="compositionally biased region" description="Low complexity" evidence="1">
    <location>
        <begin position="23"/>
        <end position="34"/>
    </location>
</feature>
<dbReference type="AlphaFoldDB" id="A0A8H3W1D3"/>
<evidence type="ECO:0000256" key="1">
    <source>
        <dbReference type="SAM" id="MobiDB-lite"/>
    </source>
</evidence>
<evidence type="ECO:0000313" key="3">
    <source>
        <dbReference type="EMBL" id="KAF0317361.1"/>
    </source>
</evidence>
<feature type="domain" description="DUF7770" evidence="2">
    <location>
        <begin position="67"/>
        <end position="222"/>
    </location>
</feature>
<name>A0A8H3W1D3_9PEZI</name>
<feature type="compositionally biased region" description="Polar residues" evidence="1">
    <location>
        <begin position="1"/>
        <end position="15"/>
    </location>
</feature>
<comment type="caution">
    <text evidence="3">The sequence shown here is derived from an EMBL/GenBank/DDBJ whole genome shotgun (WGS) entry which is preliminary data.</text>
</comment>
<gene>
    <name evidence="3" type="ORF">GQ607_015408</name>
</gene>